<dbReference type="EMBL" id="JAECZO010000120">
    <property type="protein sequence ID" value="KAK7197797.1"/>
    <property type="molecule type" value="Genomic_DNA"/>
</dbReference>
<keyword evidence="2" id="KW-1185">Reference proteome</keyword>
<reference evidence="1 2" key="1">
    <citation type="journal article" date="2021" name="MBio">
        <title>A New Model Trypanosomatid, Novymonas esmeraldas: Genomic Perception of Its 'Candidatus Pandoraea novymonadis' Endosymbiont.</title>
        <authorList>
            <person name="Zakharova A."/>
            <person name="Saura A."/>
            <person name="Butenko A."/>
            <person name="Podesvova L."/>
            <person name="Warmusova S."/>
            <person name="Kostygov A.Y."/>
            <person name="Nenarokova A."/>
            <person name="Lukes J."/>
            <person name="Opperdoes F.R."/>
            <person name="Yurchenko V."/>
        </authorList>
    </citation>
    <scope>NUCLEOTIDE SEQUENCE [LARGE SCALE GENOMIC DNA]</scope>
    <source>
        <strain evidence="1 2">E262AT.01</strain>
    </source>
</reference>
<organism evidence="1 2">
    <name type="scientific">Novymonas esmeraldas</name>
    <dbReference type="NCBI Taxonomy" id="1808958"/>
    <lineage>
        <taxon>Eukaryota</taxon>
        <taxon>Discoba</taxon>
        <taxon>Euglenozoa</taxon>
        <taxon>Kinetoplastea</taxon>
        <taxon>Metakinetoplastina</taxon>
        <taxon>Trypanosomatida</taxon>
        <taxon>Trypanosomatidae</taxon>
        <taxon>Novymonas</taxon>
    </lineage>
</organism>
<gene>
    <name evidence="1" type="ORF">NESM_000732800</name>
</gene>
<accession>A0AAW0EW86</accession>
<dbReference type="Proteomes" id="UP001430356">
    <property type="component" value="Unassembled WGS sequence"/>
</dbReference>
<evidence type="ECO:0000313" key="2">
    <source>
        <dbReference type="Proteomes" id="UP001430356"/>
    </source>
</evidence>
<evidence type="ECO:0000313" key="1">
    <source>
        <dbReference type="EMBL" id="KAK7197797.1"/>
    </source>
</evidence>
<name>A0AAW0EW86_9TRYP</name>
<sequence length="83" mass="9410">MMRTTRVHLQLQRQVYAGGIAYNAAFAARNECDVAPYQRATAQYSPAFSSLRRRKGHAQRQAAYNAKRTLEGAMAREELGMFK</sequence>
<comment type="caution">
    <text evidence="1">The sequence shown here is derived from an EMBL/GenBank/DDBJ whole genome shotgun (WGS) entry which is preliminary data.</text>
</comment>
<proteinExistence type="predicted"/>
<dbReference type="AlphaFoldDB" id="A0AAW0EW86"/>
<protein>
    <submittedName>
        <fullName evidence="1">Uncharacterized protein</fullName>
    </submittedName>
</protein>